<dbReference type="PROSITE" id="PS01124">
    <property type="entry name" value="HTH_ARAC_FAMILY_2"/>
    <property type="match status" value="1"/>
</dbReference>
<evidence type="ECO:0000256" key="7">
    <source>
        <dbReference type="PROSITE-ProRule" id="PRU00169"/>
    </source>
</evidence>
<evidence type="ECO:0000256" key="3">
    <source>
        <dbReference type="ARBA" id="ARBA00023012"/>
    </source>
</evidence>
<dbReference type="PANTHER" id="PTHR42713:SF3">
    <property type="entry name" value="TRANSCRIPTIONAL REGULATORY PROTEIN HPTR"/>
    <property type="match status" value="1"/>
</dbReference>
<dbReference type="Pfam" id="PF12833">
    <property type="entry name" value="HTH_18"/>
    <property type="match status" value="1"/>
</dbReference>
<dbReference type="Proteomes" id="UP000723714">
    <property type="component" value="Unassembled WGS sequence"/>
</dbReference>
<keyword evidence="6" id="KW-0804">Transcription</keyword>
<dbReference type="InterPro" id="IPR051552">
    <property type="entry name" value="HptR"/>
</dbReference>
<sequence>MKLLIADDEKLTRVGLYESIPWKELHIDEVYLADDGVHGLELVKRHQPEIILSDVRMPRMDGITMAEKIQELYPDTCIIFMSGYSDKEYLKAAIKLKAISYVEKPINHLEVKEAVEEAVRNIERIRRSRHSELLQYQEKSSRLALYITQDGKSQEEALQIQEELQLPIGESTYFTTCIVEFMTPISELPGQKLKKALEEFAGAAELHKYRILHAYKSDSYLLIHFYSDHADYEQGFERCIEILKETAGCFGDFFIAVGKRVCGIQKAYLSYNSAAAALQRGFFNELNTVLREGRPEKFQALLTDMSPRLRQVISSKDRRQALEVADSVYQSLYDCRTMLAGQVKDIYYKYFMQLENALDRNQILSENNVPDANDTIWGRISKCKTLKELHEIFCRQIDELFDALEEGEHENPVIFRIKDFIRKNISNEALSVKDISEYAHLSPSYACTLFKNETGKTLNQYITEFRMELAKQLLEDSRYTIHEISSRVGYSDGNYFSKTFKKAMGLTPSEYREKMLR</sequence>
<accession>A0ABS6D849</accession>
<dbReference type="InterPro" id="IPR018060">
    <property type="entry name" value="HTH_AraC"/>
</dbReference>
<feature type="domain" description="Response regulatory" evidence="9">
    <location>
        <begin position="2"/>
        <end position="119"/>
    </location>
</feature>
<dbReference type="SMART" id="SM00448">
    <property type="entry name" value="REC"/>
    <property type="match status" value="1"/>
</dbReference>
<dbReference type="CDD" id="cd17536">
    <property type="entry name" value="REC_YesN-like"/>
    <property type="match status" value="1"/>
</dbReference>
<dbReference type="EMBL" id="JABACJ020000022">
    <property type="protein sequence ID" value="MBU3877764.1"/>
    <property type="molecule type" value="Genomic_DNA"/>
</dbReference>
<evidence type="ECO:0000256" key="6">
    <source>
        <dbReference type="ARBA" id="ARBA00023163"/>
    </source>
</evidence>
<keyword evidence="2 7" id="KW-0597">Phosphoprotein</keyword>
<dbReference type="InterPro" id="IPR001789">
    <property type="entry name" value="Sig_transdc_resp-reg_receiver"/>
</dbReference>
<organism evidence="10 11">
    <name type="scientific">Faecalicatena faecalis</name>
    <dbReference type="NCBI Taxonomy" id="2726362"/>
    <lineage>
        <taxon>Bacteria</taxon>
        <taxon>Bacillati</taxon>
        <taxon>Bacillota</taxon>
        <taxon>Clostridia</taxon>
        <taxon>Lachnospirales</taxon>
        <taxon>Lachnospiraceae</taxon>
        <taxon>Faecalicatena</taxon>
    </lineage>
</organism>
<comment type="caution">
    <text evidence="10">The sequence shown here is derived from an EMBL/GenBank/DDBJ whole genome shotgun (WGS) entry which is preliminary data.</text>
</comment>
<dbReference type="SMART" id="SM00342">
    <property type="entry name" value="HTH_ARAC"/>
    <property type="match status" value="1"/>
</dbReference>
<reference evidence="10 11" key="1">
    <citation type="submission" date="2021-06" db="EMBL/GenBank/DDBJ databases">
        <title>Faecalicatena sp. nov. isolated from porcine feces.</title>
        <authorList>
            <person name="Oh B.S."/>
            <person name="Lee J.H."/>
        </authorList>
    </citation>
    <scope>NUCLEOTIDE SEQUENCE [LARGE SCALE GENOMIC DNA]</scope>
    <source>
        <strain evidence="10 11">AGMB00832</strain>
    </source>
</reference>
<dbReference type="Pfam" id="PF00072">
    <property type="entry name" value="Response_reg"/>
    <property type="match status" value="1"/>
</dbReference>
<dbReference type="PROSITE" id="PS00041">
    <property type="entry name" value="HTH_ARAC_FAMILY_1"/>
    <property type="match status" value="1"/>
</dbReference>
<evidence type="ECO:0000313" key="10">
    <source>
        <dbReference type="EMBL" id="MBU3877764.1"/>
    </source>
</evidence>
<name>A0ABS6D849_9FIRM</name>
<feature type="domain" description="HTH araC/xylS-type" evidence="8">
    <location>
        <begin position="415"/>
        <end position="514"/>
    </location>
</feature>
<keyword evidence="5" id="KW-0238">DNA-binding</keyword>
<evidence type="ECO:0000259" key="8">
    <source>
        <dbReference type="PROSITE" id="PS01124"/>
    </source>
</evidence>
<dbReference type="PANTHER" id="PTHR42713">
    <property type="entry name" value="HISTIDINE KINASE-RELATED"/>
    <property type="match status" value="1"/>
</dbReference>
<evidence type="ECO:0000256" key="4">
    <source>
        <dbReference type="ARBA" id="ARBA00023015"/>
    </source>
</evidence>
<keyword evidence="1" id="KW-0963">Cytoplasm</keyword>
<feature type="modified residue" description="4-aspartylphosphate" evidence="7">
    <location>
        <position position="54"/>
    </location>
</feature>
<gene>
    <name evidence="10" type="ORF">HGO97_018325</name>
</gene>
<evidence type="ECO:0000256" key="5">
    <source>
        <dbReference type="ARBA" id="ARBA00023125"/>
    </source>
</evidence>
<keyword evidence="11" id="KW-1185">Reference proteome</keyword>
<dbReference type="InterPro" id="IPR018062">
    <property type="entry name" value="HTH_AraC-typ_CS"/>
</dbReference>
<keyword evidence="4" id="KW-0805">Transcription regulation</keyword>
<evidence type="ECO:0000259" key="9">
    <source>
        <dbReference type="PROSITE" id="PS50110"/>
    </source>
</evidence>
<proteinExistence type="predicted"/>
<protein>
    <submittedName>
        <fullName evidence="10">Response regulator</fullName>
    </submittedName>
</protein>
<keyword evidence="3" id="KW-0902">Two-component regulatory system</keyword>
<dbReference type="RefSeq" id="WP_216244383.1">
    <property type="nucleotide sequence ID" value="NZ_JABACJ020000022.1"/>
</dbReference>
<evidence type="ECO:0000256" key="1">
    <source>
        <dbReference type="ARBA" id="ARBA00022490"/>
    </source>
</evidence>
<dbReference type="PROSITE" id="PS50110">
    <property type="entry name" value="RESPONSE_REGULATORY"/>
    <property type="match status" value="1"/>
</dbReference>
<evidence type="ECO:0000313" key="11">
    <source>
        <dbReference type="Proteomes" id="UP000723714"/>
    </source>
</evidence>
<evidence type="ECO:0000256" key="2">
    <source>
        <dbReference type="ARBA" id="ARBA00022553"/>
    </source>
</evidence>